<accession>A0A1M7P6M7</accession>
<organism evidence="1 2">
    <name type="scientific">Roseibium suaedae</name>
    <dbReference type="NCBI Taxonomy" id="735517"/>
    <lineage>
        <taxon>Bacteria</taxon>
        <taxon>Pseudomonadati</taxon>
        <taxon>Pseudomonadota</taxon>
        <taxon>Alphaproteobacteria</taxon>
        <taxon>Hyphomicrobiales</taxon>
        <taxon>Stappiaceae</taxon>
        <taxon>Roseibium</taxon>
    </lineage>
</organism>
<name>A0A1M7P6M7_9HYPH</name>
<reference evidence="1 2" key="1">
    <citation type="submission" date="2016-11" db="EMBL/GenBank/DDBJ databases">
        <authorList>
            <person name="Jaros S."/>
            <person name="Januszkiewicz K."/>
            <person name="Wedrychowicz H."/>
        </authorList>
    </citation>
    <scope>NUCLEOTIDE SEQUENCE [LARGE SCALE GENOMIC DNA]</scope>
    <source>
        <strain evidence="1 2">DSM 22153</strain>
    </source>
</reference>
<dbReference type="AlphaFoldDB" id="A0A1M7P6M7"/>
<gene>
    <name evidence="1" type="ORF">SAMN05444272_4153</name>
</gene>
<dbReference type="OrthoDB" id="6064651at2"/>
<evidence type="ECO:0000313" key="1">
    <source>
        <dbReference type="EMBL" id="SHN12340.1"/>
    </source>
</evidence>
<protein>
    <submittedName>
        <fullName evidence="1">Uncharacterized protein</fullName>
    </submittedName>
</protein>
<keyword evidence="2" id="KW-1185">Reference proteome</keyword>
<dbReference type="Proteomes" id="UP000186002">
    <property type="component" value="Unassembled WGS sequence"/>
</dbReference>
<evidence type="ECO:0000313" key="2">
    <source>
        <dbReference type="Proteomes" id="UP000186002"/>
    </source>
</evidence>
<sequence>MIEVGLIFKSEFKTLVDVVSNLPEVLRPRYFSSGELVESKKNLVSDKDKLRKFLAGERTGFFLIGDQVSYYFNALADDTISLDCFLNATPETAKTLLEHLLVAKPFFGFACKPEEREQRNRIVMQFGANTIEGWVGRDISKYLPGLYWLTVLSKDLAERHSIDLQDLGRYSRKSVKTSDEVYVLTFHDDPEEWSSMNVAADFYSDHSNIFNIEHARQELSKADNLMEFLAMTRRWP</sequence>
<dbReference type="EMBL" id="FRBW01000006">
    <property type="protein sequence ID" value="SHN12340.1"/>
    <property type="molecule type" value="Genomic_DNA"/>
</dbReference>
<dbReference type="RefSeq" id="WP_073015289.1">
    <property type="nucleotide sequence ID" value="NZ_FRBW01000006.1"/>
</dbReference>
<proteinExistence type="predicted"/>